<dbReference type="Gene3D" id="3.30.1340.10">
    <property type="entry name" value="HPr-like"/>
    <property type="match status" value="1"/>
</dbReference>
<evidence type="ECO:0000256" key="1">
    <source>
        <dbReference type="ARBA" id="ARBA00003681"/>
    </source>
</evidence>
<evidence type="ECO:0000256" key="3">
    <source>
        <dbReference type="ARBA" id="ARBA00022597"/>
    </source>
</evidence>
<evidence type="ECO:0000259" key="5">
    <source>
        <dbReference type="PROSITE" id="PS51350"/>
    </source>
</evidence>
<keyword evidence="3" id="KW-0813">Transport</keyword>
<feature type="compositionally biased region" description="Pro residues" evidence="4">
    <location>
        <begin position="275"/>
        <end position="300"/>
    </location>
</feature>
<dbReference type="PANTHER" id="PTHR33705:SF1">
    <property type="entry name" value="PHOSPHOCARRIER PROTEIN HPR"/>
    <property type="match status" value="1"/>
</dbReference>
<dbReference type="EMBL" id="JBHTBW010000016">
    <property type="protein sequence ID" value="MFC7440703.1"/>
    <property type="molecule type" value="Genomic_DNA"/>
</dbReference>
<feature type="region of interest" description="Disordered" evidence="4">
    <location>
        <begin position="239"/>
        <end position="307"/>
    </location>
</feature>
<evidence type="ECO:0000256" key="4">
    <source>
        <dbReference type="SAM" id="MobiDB-lite"/>
    </source>
</evidence>
<name>A0ABW2RI72_9BACL</name>
<comment type="function">
    <text evidence="1">General (non sugar-specific) component of the phosphoenolpyruvate-dependent sugar phosphotransferase system (sugar PTS). This major carbohydrate active-transport system catalyzes the phosphorylation of incoming sugar substrates concomitantly with their translocation across the cell membrane. The phosphoryl group from phosphoenolpyruvate (PEP) is transferred to the phosphoryl carrier protein HPr by enzyme I. Phospho-HPr then transfers it to the PTS EIIA domain.</text>
</comment>
<dbReference type="Proteomes" id="UP001596500">
    <property type="component" value="Unassembled WGS sequence"/>
</dbReference>
<dbReference type="PROSITE" id="PS51350">
    <property type="entry name" value="PTS_HPR_DOM"/>
    <property type="match status" value="1"/>
</dbReference>
<comment type="caution">
    <text evidence="6">The sequence shown here is derived from an EMBL/GenBank/DDBJ whole genome shotgun (WGS) entry which is preliminary data.</text>
</comment>
<dbReference type="InterPro" id="IPR000032">
    <property type="entry name" value="HPr-like"/>
</dbReference>
<evidence type="ECO:0000313" key="7">
    <source>
        <dbReference type="Proteomes" id="UP001596500"/>
    </source>
</evidence>
<dbReference type="InterPro" id="IPR050399">
    <property type="entry name" value="HPr"/>
</dbReference>
<gene>
    <name evidence="6" type="ORF">ACFQNG_06020</name>
</gene>
<accession>A0ABW2RI72</accession>
<proteinExistence type="predicted"/>
<sequence length="398" mass="42835">MHSSCCGIVGKALALWVGLSVCLVFIGDKMVSAQTWSPDEGRSAVGIIQKQEDVLPFFKKKDEKVSSKNEEPKAALSRTDPEEGIVIRAEHIEAQGLIPSLTTTENGRLAVRLFAKKAQIYDMALIVGKKSTPFGRWGMDIHDAGPVLIQGLVVDATALGFNIKGPPLELDKPLPAFVLYDVYLKVERMEADRVGMPQVDLQTKRDVSLSSDGPVIDMGRLPKAKGLKALTDTVNDLLASLSGNGSTEDPPGTRPDDPANQPPLPEEDPPRPPKKPPVPGPDPDPPLNPPNNLPKPPSLPPSDVGDVVDKGSVVKKVVVKLKDGLHNVLTVLQFVQQAEKYDHTEITIQKGNQKADAKNLSEVLSINLIPGTEIILIAEGKEAKQAVEALADFISKSD</sequence>
<dbReference type="InterPro" id="IPR035895">
    <property type="entry name" value="HPr-like_sf"/>
</dbReference>
<protein>
    <recommendedName>
        <fullName evidence="2">Phosphocarrier protein HPr</fullName>
    </recommendedName>
</protein>
<reference evidence="7" key="1">
    <citation type="journal article" date="2019" name="Int. J. Syst. Evol. Microbiol.">
        <title>The Global Catalogue of Microorganisms (GCM) 10K type strain sequencing project: providing services to taxonomists for standard genome sequencing and annotation.</title>
        <authorList>
            <consortium name="The Broad Institute Genomics Platform"/>
            <consortium name="The Broad Institute Genome Sequencing Center for Infectious Disease"/>
            <person name="Wu L."/>
            <person name="Ma J."/>
        </authorList>
    </citation>
    <scope>NUCLEOTIDE SEQUENCE [LARGE SCALE GENOMIC DNA]</scope>
    <source>
        <strain evidence="7">CGMCC 1.12942</strain>
    </source>
</reference>
<feature type="domain" description="HPr" evidence="5">
    <location>
        <begin position="312"/>
        <end position="398"/>
    </location>
</feature>
<evidence type="ECO:0000313" key="6">
    <source>
        <dbReference type="EMBL" id="MFC7440703.1"/>
    </source>
</evidence>
<keyword evidence="3" id="KW-0762">Sugar transport</keyword>
<keyword evidence="7" id="KW-1185">Reference proteome</keyword>
<evidence type="ECO:0000256" key="2">
    <source>
        <dbReference type="ARBA" id="ARBA00020422"/>
    </source>
</evidence>
<dbReference type="Pfam" id="PF00381">
    <property type="entry name" value="PTS-HPr"/>
    <property type="match status" value="1"/>
</dbReference>
<dbReference type="PANTHER" id="PTHR33705">
    <property type="entry name" value="PHOSPHOCARRIER PROTEIN HPR"/>
    <property type="match status" value="1"/>
</dbReference>
<organism evidence="6 7">
    <name type="scientific">Laceyella putida</name>
    <dbReference type="NCBI Taxonomy" id="110101"/>
    <lineage>
        <taxon>Bacteria</taxon>
        <taxon>Bacillati</taxon>
        <taxon>Bacillota</taxon>
        <taxon>Bacilli</taxon>
        <taxon>Bacillales</taxon>
        <taxon>Thermoactinomycetaceae</taxon>
        <taxon>Laceyella</taxon>
    </lineage>
</organism>
<dbReference type="SUPFAM" id="SSF55594">
    <property type="entry name" value="HPr-like"/>
    <property type="match status" value="1"/>
</dbReference>
<dbReference type="RefSeq" id="WP_379863987.1">
    <property type="nucleotide sequence ID" value="NZ_JBHTBW010000016.1"/>
</dbReference>